<proteinExistence type="predicted"/>
<keyword evidence="3" id="KW-1185">Reference proteome</keyword>
<feature type="region of interest" description="Disordered" evidence="1">
    <location>
        <begin position="143"/>
        <end position="163"/>
    </location>
</feature>
<accession>A0A078AL75</accession>
<feature type="compositionally biased region" description="Basic and acidic residues" evidence="1">
    <location>
        <begin position="38"/>
        <end position="48"/>
    </location>
</feature>
<gene>
    <name evidence="2" type="primary">Contig19125.g20283</name>
    <name evidence="2" type="ORF">STYLEM_11196</name>
</gene>
<sequence length="163" mass="18597">MNDFEGTQSKEGLRQQLSNERNHLKIDINNGTNQGQKLDSRSSKRIDSQQDQEGDQNRTQKHQGDSVLNYQINAEEVTDQLPSPNIPNLIVSKFSELEDYNSKQNQAKLTFEIDKDNLRSQTQKEDNLGVLIAANKNELQNSGLLQPDAYSEISPKNKQQKRK</sequence>
<dbReference type="Proteomes" id="UP000039865">
    <property type="component" value="Unassembled WGS sequence"/>
</dbReference>
<name>A0A078AL75_STYLE</name>
<feature type="region of interest" description="Disordered" evidence="1">
    <location>
        <begin position="1"/>
        <end position="86"/>
    </location>
</feature>
<dbReference type="InParanoid" id="A0A078AL75"/>
<protein>
    <submittedName>
        <fullName evidence="2">Uncharacterized protein</fullName>
    </submittedName>
</protein>
<reference evidence="2 3" key="1">
    <citation type="submission" date="2014-06" db="EMBL/GenBank/DDBJ databases">
        <authorList>
            <person name="Swart Estienne"/>
        </authorList>
    </citation>
    <scope>NUCLEOTIDE SEQUENCE [LARGE SCALE GENOMIC DNA]</scope>
    <source>
        <strain evidence="2 3">130c</strain>
    </source>
</reference>
<feature type="compositionally biased region" description="Polar residues" evidence="1">
    <location>
        <begin position="1"/>
        <end position="19"/>
    </location>
</feature>
<organism evidence="2 3">
    <name type="scientific">Stylonychia lemnae</name>
    <name type="common">Ciliate</name>
    <dbReference type="NCBI Taxonomy" id="5949"/>
    <lineage>
        <taxon>Eukaryota</taxon>
        <taxon>Sar</taxon>
        <taxon>Alveolata</taxon>
        <taxon>Ciliophora</taxon>
        <taxon>Intramacronucleata</taxon>
        <taxon>Spirotrichea</taxon>
        <taxon>Stichotrichia</taxon>
        <taxon>Sporadotrichida</taxon>
        <taxon>Oxytrichidae</taxon>
        <taxon>Stylonychinae</taxon>
        <taxon>Stylonychia</taxon>
    </lineage>
</organism>
<evidence type="ECO:0000313" key="2">
    <source>
        <dbReference type="EMBL" id="CDW82167.1"/>
    </source>
</evidence>
<dbReference type="EMBL" id="CCKQ01010636">
    <property type="protein sequence ID" value="CDW82167.1"/>
    <property type="molecule type" value="Genomic_DNA"/>
</dbReference>
<feature type="compositionally biased region" description="Basic and acidic residues" evidence="1">
    <location>
        <begin position="55"/>
        <end position="64"/>
    </location>
</feature>
<dbReference type="AlphaFoldDB" id="A0A078AL75"/>
<evidence type="ECO:0000256" key="1">
    <source>
        <dbReference type="SAM" id="MobiDB-lite"/>
    </source>
</evidence>
<evidence type="ECO:0000313" key="3">
    <source>
        <dbReference type="Proteomes" id="UP000039865"/>
    </source>
</evidence>